<proteinExistence type="inferred from homology"/>
<evidence type="ECO:0000256" key="4">
    <source>
        <dbReference type="ARBA" id="ARBA00022598"/>
    </source>
</evidence>
<dbReference type="PROSITE" id="PS50075">
    <property type="entry name" value="CARRIER"/>
    <property type="match status" value="1"/>
</dbReference>
<dbReference type="EMBL" id="KZ107858">
    <property type="protein sequence ID" value="OSS44216.1"/>
    <property type="molecule type" value="Genomic_DNA"/>
</dbReference>
<dbReference type="Proteomes" id="UP000193240">
    <property type="component" value="Unassembled WGS sequence"/>
</dbReference>
<dbReference type="OMA" id="FWNAFMV"/>
<sequence length="1196" mass="129237">MSTELSEAFGGNWPYAPSPVWQRLAKAAQQYPDKLALACLHQSPDLYGFQSSDYTAGATAKHLQWSYSQLSSAAALLAAGLRAKGLSSGSSIVTILKNGAEFPMALWAAHSSACPFVPLNPRTLANAVETRHLLTVADVAAVIVESPESATTFDSIFSAGERKLVKIVAGKKQVEGWTTIADLLELGRKADSREPTVARPDSAMGTEPDSESESEISRTVTILYTSGTTSLPKGCPHTNLTLNAFMKNLSLGGVSADDIFCAFLPNNHAMGYFYVLHYFCNGSAVVYPSGTYDPAATAEALTVHNCTRTVHVSTALHSLIDWIEPQNIKFPSLIDVSLAGSSITPQMMRSVIHKLGSRGVSIGFGMTEGSPIWSAPVSDPEKLIKGDDVVCGTAVPGVHVKICAPDSTNPLPRGQPGEIHQSGPGVIASYIGKSVGSESFYIEDGRTWFKSGDRGVMWADGGVSIVGRFKDMIIRGGENIAPAAIEAVLNQFPGVDSQVVGSSDSIAGEVPVAVVRKLPSGNNPAGQLQEAVRAHMGILHVPDEIVTLASLGLEDYPRTMSSKIQKGALQVLVAAYRKNRDLQTGAAGELPSNVLNGDVNGTSAVVAEKVDVENTVLTIWWRATGIPPAQIDKQTPTFNYADSITTMRVRGMYRKELGVTLTAAEMSSHADLESQIKALEQKVSAASLSQSETAAPPRLENTRTLEELQTVLGPETDAGIFVEKASAALAKEGFAWGEDVESVIQTNDFVDVLEADGMIHKWNFAISVPAEGSTVPELREALTKALANNSLFTSFCIHGNTGRPYYVTLKSSKKLYDTVMHDGGSVASASELQQRAMDYAADHPEHSLFPGPLFNAVMFYIEDIQSAGFVYYVHHMVHDASSMRLMLEDLNRALLSPSTPLRPHVPYQLWADMYHSLRHSPRATAEVNWHVQRLKDIHLHRAALYPPALVPRRENLATPDGIDYGFACPGLLNLRTHHPHLTASVILKAAMALVSVSRTRHSHALLSNYEACRAALPFWPDTLRHLGAHLSDLDAGDVAGPTFNGATNLIPVRTRQSALEYLDALQAEQLLLTKHANAPWRRIVDALDALHPGERAGRLVADTHSTFFLTWIPGVLGEYERIRVANLVIRCALGLVFVAGLGGSDGTLFGVSLRWDVANYSREETMGFMRDVEKAVVWLVEEGNWGRPLGEFLDGL</sequence>
<keyword evidence="2" id="KW-0596">Phosphopantetheine</keyword>
<evidence type="ECO:0000313" key="7">
    <source>
        <dbReference type="EMBL" id="OSS44216.1"/>
    </source>
</evidence>
<dbReference type="InterPro" id="IPR042099">
    <property type="entry name" value="ANL_N_sf"/>
</dbReference>
<dbReference type="InterPro" id="IPR009081">
    <property type="entry name" value="PP-bd_ACP"/>
</dbReference>
<dbReference type="InterPro" id="IPR000873">
    <property type="entry name" value="AMP-dep_synth/lig_dom"/>
</dbReference>
<dbReference type="PANTHER" id="PTHR43201:SF5">
    <property type="entry name" value="MEDIUM-CHAIN ACYL-COA LIGASE ACSF2, MITOCHONDRIAL"/>
    <property type="match status" value="1"/>
</dbReference>
<organism evidence="7 8">
    <name type="scientific">Epicoccum nigrum</name>
    <name type="common">Soil fungus</name>
    <name type="synonym">Epicoccum purpurascens</name>
    <dbReference type="NCBI Taxonomy" id="105696"/>
    <lineage>
        <taxon>Eukaryota</taxon>
        <taxon>Fungi</taxon>
        <taxon>Dikarya</taxon>
        <taxon>Ascomycota</taxon>
        <taxon>Pezizomycotina</taxon>
        <taxon>Dothideomycetes</taxon>
        <taxon>Pleosporomycetidae</taxon>
        <taxon>Pleosporales</taxon>
        <taxon>Pleosporineae</taxon>
        <taxon>Didymellaceae</taxon>
        <taxon>Epicoccum</taxon>
    </lineage>
</organism>
<reference evidence="7 8" key="1">
    <citation type="journal article" date="2017" name="Genome Announc.">
        <title>Genome sequence of the saprophytic ascomycete Epicoccum nigrum ICMP 19927 strain isolated from New Zealand.</title>
        <authorList>
            <person name="Fokin M."/>
            <person name="Fleetwood D."/>
            <person name="Weir B.S."/>
            <person name="Villas-Boas S.G."/>
        </authorList>
    </citation>
    <scope>NUCLEOTIDE SEQUENCE [LARGE SCALE GENOMIC DNA]</scope>
    <source>
        <strain evidence="7 8">ICMP 19927</strain>
    </source>
</reference>
<dbReference type="STRING" id="105696.A0A1Y2LJW1"/>
<dbReference type="InParanoid" id="A0A1Y2LJW1"/>
<dbReference type="InterPro" id="IPR023213">
    <property type="entry name" value="CAT-like_dom_sf"/>
</dbReference>
<dbReference type="PANTHER" id="PTHR43201">
    <property type="entry name" value="ACYL-COA SYNTHETASE"/>
    <property type="match status" value="1"/>
</dbReference>
<dbReference type="SUPFAM" id="SSF47336">
    <property type="entry name" value="ACP-like"/>
    <property type="match status" value="1"/>
</dbReference>
<dbReference type="AlphaFoldDB" id="A0A1Y2LJW1"/>
<feature type="domain" description="Carrier" evidence="6">
    <location>
        <begin position="607"/>
        <end position="683"/>
    </location>
</feature>
<dbReference type="Gene3D" id="3.30.559.10">
    <property type="entry name" value="Chloramphenicol acetyltransferase-like domain"/>
    <property type="match status" value="1"/>
</dbReference>
<evidence type="ECO:0000313" key="8">
    <source>
        <dbReference type="Proteomes" id="UP000193240"/>
    </source>
</evidence>
<dbReference type="SUPFAM" id="SSF52777">
    <property type="entry name" value="CoA-dependent acyltransferases"/>
    <property type="match status" value="1"/>
</dbReference>
<evidence type="ECO:0000256" key="1">
    <source>
        <dbReference type="ARBA" id="ARBA00006432"/>
    </source>
</evidence>
<dbReference type="GO" id="GO:0006631">
    <property type="term" value="P:fatty acid metabolic process"/>
    <property type="evidence" value="ECO:0007669"/>
    <property type="project" value="TreeGrafter"/>
</dbReference>
<name>A0A1Y2LJW1_EPING</name>
<dbReference type="Pfam" id="PF00501">
    <property type="entry name" value="AMP-binding"/>
    <property type="match status" value="1"/>
</dbReference>
<dbReference type="Gene3D" id="3.40.50.12780">
    <property type="entry name" value="N-terminal domain of ligase-like"/>
    <property type="match status" value="1"/>
</dbReference>
<dbReference type="GO" id="GO:0031956">
    <property type="term" value="F:medium-chain fatty acid-CoA ligase activity"/>
    <property type="evidence" value="ECO:0007669"/>
    <property type="project" value="TreeGrafter"/>
</dbReference>
<keyword evidence="8" id="KW-1185">Reference proteome</keyword>
<evidence type="ECO:0000256" key="2">
    <source>
        <dbReference type="ARBA" id="ARBA00022450"/>
    </source>
</evidence>
<dbReference type="Gene3D" id="3.30.300.30">
    <property type="match status" value="1"/>
</dbReference>
<gene>
    <name evidence="7" type="ORF">B5807_10988</name>
</gene>
<dbReference type="InterPro" id="IPR036736">
    <property type="entry name" value="ACP-like_sf"/>
</dbReference>
<keyword evidence="4" id="KW-0436">Ligase</keyword>
<dbReference type="SUPFAM" id="SSF56801">
    <property type="entry name" value="Acetyl-CoA synthetase-like"/>
    <property type="match status" value="1"/>
</dbReference>
<protein>
    <recommendedName>
        <fullName evidence="6">Carrier domain-containing protein</fullName>
    </recommendedName>
</protein>
<dbReference type="InterPro" id="IPR020845">
    <property type="entry name" value="AMP-binding_CS"/>
</dbReference>
<evidence type="ECO:0000256" key="3">
    <source>
        <dbReference type="ARBA" id="ARBA00022553"/>
    </source>
</evidence>
<keyword evidence="3" id="KW-0597">Phosphoprotein</keyword>
<comment type="similarity">
    <text evidence="1">Belongs to the ATP-dependent AMP-binding enzyme family.</text>
</comment>
<dbReference type="InterPro" id="IPR045851">
    <property type="entry name" value="AMP-bd_C_sf"/>
</dbReference>
<evidence type="ECO:0000259" key="6">
    <source>
        <dbReference type="PROSITE" id="PS50075"/>
    </source>
</evidence>
<feature type="region of interest" description="Disordered" evidence="5">
    <location>
        <begin position="192"/>
        <end position="216"/>
    </location>
</feature>
<evidence type="ECO:0000256" key="5">
    <source>
        <dbReference type="SAM" id="MobiDB-lite"/>
    </source>
</evidence>
<accession>A0A1Y2LJW1</accession>
<dbReference type="PROSITE" id="PS00455">
    <property type="entry name" value="AMP_BINDING"/>
    <property type="match status" value="1"/>
</dbReference>
<dbReference type="CDD" id="cd04433">
    <property type="entry name" value="AFD_class_I"/>
    <property type="match status" value="1"/>
</dbReference>